<dbReference type="AlphaFoldDB" id="A0A6J2TAR2"/>
<evidence type="ECO:0000259" key="2">
    <source>
        <dbReference type="PROSITE" id="PS51029"/>
    </source>
</evidence>
<dbReference type="InterPro" id="IPR039353">
    <property type="entry name" value="TF_Adf1"/>
</dbReference>
<feature type="domain" description="MADF" evidence="2">
    <location>
        <begin position="25"/>
        <end position="118"/>
    </location>
</feature>
<dbReference type="GO" id="GO:0005634">
    <property type="term" value="C:nucleus"/>
    <property type="evidence" value="ECO:0007669"/>
    <property type="project" value="TreeGrafter"/>
</dbReference>
<feature type="region of interest" description="Disordered" evidence="1">
    <location>
        <begin position="132"/>
        <end position="165"/>
    </location>
</feature>
<organism evidence="3 4">
    <name type="scientific">Drosophila lebanonensis</name>
    <name type="common">Fruit fly</name>
    <name type="synonym">Scaptodrosophila lebanonensis</name>
    <dbReference type="NCBI Taxonomy" id="7225"/>
    <lineage>
        <taxon>Eukaryota</taxon>
        <taxon>Metazoa</taxon>
        <taxon>Ecdysozoa</taxon>
        <taxon>Arthropoda</taxon>
        <taxon>Hexapoda</taxon>
        <taxon>Insecta</taxon>
        <taxon>Pterygota</taxon>
        <taxon>Neoptera</taxon>
        <taxon>Endopterygota</taxon>
        <taxon>Diptera</taxon>
        <taxon>Brachycera</taxon>
        <taxon>Muscomorpha</taxon>
        <taxon>Ephydroidea</taxon>
        <taxon>Drosophilidae</taxon>
        <taxon>Scaptodrosophila</taxon>
    </lineage>
</organism>
<dbReference type="GO" id="GO:0006357">
    <property type="term" value="P:regulation of transcription by RNA polymerase II"/>
    <property type="evidence" value="ECO:0007669"/>
    <property type="project" value="TreeGrafter"/>
</dbReference>
<sequence>MMRKSNEVSSRKARLQLFTKKDKICLMKAVQKTPVLWKPDHPKHLDAYTASKAWDVIGKQLDKDARKCKAAWISLRESYRYHIKKCRKSDGKGAVSLDPKDIKWEFAPYMAFMLYTPPQTRSINEDCSPVIESVTSSPEKGEDESKVLRHASPTSPPTKADESDTEILDSMKAEFEEYCLPPESGSEPICEDSLPSSSCSRKRQRSVENETDTLIGELLQRQNALLAKHREVPVGTQRDLQNYDVFLFWDSIMKDMSPAAVREAKFAMTALLNDISKKDIENNNTIKK</sequence>
<dbReference type="Pfam" id="PF10545">
    <property type="entry name" value="MADF_DNA_bdg"/>
    <property type="match status" value="1"/>
</dbReference>
<accession>A0A6J2TAR2</accession>
<dbReference type="InterPro" id="IPR006578">
    <property type="entry name" value="MADF-dom"/>
</dbReference>
<reference evidence="4" key="1">
    <citation type="submission" date="2025-08" db="UniProtKB">
        <authorList>
            <consortium name="RefSeq"/>
        </authorList>
    </citation>
    <scope>IDENTIFICATION</scope>
    <source>
        <strain evidence="4">11010-0011.00</strain>
        <tissue evidence="4">Whole body</tissue>
    </source>
</reference>
<name>A0A6J2TAR2_DROLE</name>
<dbReference type="RefSeq" id="XP_030373124.1">
    <property type="nucleotide sequence ID" value="XM_030517264.1"/>
</dbReference>
<evidence type="ECO:0000313" key="4">
    <source>
        <dbReference type="RefSeq" id="XP_030373124.1"/>
    </source>
</evidence>
<evidence type="ECO:0000313" key="3">
    <source>
        <dbReference type="Proteomes" id="UP000504634"/>
    </source>
</evidence>
<evidence type="ECO:0000256" key="1">
    <source>
        <dbReference type="SAM" id="MobiDB-lite"/>
    </source>
</evidence>
<dbReference type="GeneID" id="115623070"/>
<protein>
    <submittedName>
        <fullName evidence="4">Uncharacterized protein LOC115623070</fullName>
    </submittedName>
</protein>
<dbReference type="GO" id="GO:0005667">
    <property type="term" value="C:transcription regulator complex"/>
    <property type="evidence" value="ECO:0007669"/>
    <property type="project" value="TreeGrafter"/>
</dbReference>
<dbReference type="PANTHER" id="PTHR12243:SF64">
    <property type="entry name" value="DORSAL INTERACTING PROTEIN 3-RELATED"/>
    <property type="match status" value="1"/>
</dbReference>
<dbReference type="PROSITE" id="PS51029">
    <property type="entry name" value="MADF"/>
    <property type="match status" value="1"/>
</dbReference>
<keyword evidence="3" id="KW-1185">Reference proteome</keyword>
<dbReference type="SMART" id="SM00595">
    <property type="entry name" value="MADF"/>
    <property type="match status" value="1"/>
</dbReference>
<dbReference type="OrthoDB" id="8036311at2759"/>
<dbReference type="Proteomes" id="UP000504634">
    <property type="component" value="Unplaced"/>
</dbReference>
<proteinExistence type="predicted"/>
<dbReference type="PANTHER" id="PTHR12243">
    <property type="entry name" value="MADF DOMAIN TRANSCRIPTION FACTOR"/>
    <property type="match status" value="1"/>
</dbReference>
<gene>
    <name evidence="4" type="primary">LOC115623070</name>
</gene>